<evidence type="ECO:0000256" key="7">
    <source>
        <dbReference type="SAM" id="MobiDB-lite"/>
    </source>
</evidence>
<dbReference type="EMBL" id="JAAMPC010000003">
    <property type="protein sequence ID" value="KAG2320758.1"/>
    <property type="molecule type" value="Genomic_DNA"/>
</dbReference>
<evidence type="ECO:0000313" key="10">
    <source>
        <dbReference type="Proteomes" id="UP000886595"/>
    </source>
</evidence>
<evidence type="ECO:0000256" key="2">
    <source>
        <dbReference type="ARBA" id="ARBA00006178"/>
    </source>
</evidence>
<gene>
    <name evidence="9" type="ORF">Bca52824_013971</name>
</gene>
<name>A0A8X7W1S0_BRACI</name>
<evidence type="ECO:0000256" key="1">
    <source>
        <dbReference type="ARBA" id="ARBA00004123"/>
    </source>
</evidence>
<accession>A0A8X7W1S0</accession>
<keyword evidence="4" id="KW-0804">Transcription</keyword>
<organism evidence="9 10">
    <name type="scientific">Brassica carinata</name>
    <name type="common">Ethiopian mustard</name>
    <name type="synonym">Abyssinian cabbage</name>
    <dbReference type="NCBI Taxonomy" id="52824"/>
    <lineage>
        <taxon>Eukaryota</taxon>
        <taxon>Viridiplantae</taxon>
        <taxon>Streptophyta</taxon>
        <taxon>Embryophyta</taxon>
        <taxon>Tracheophyta</taxon>
        <taxon>Spermatophyta</taxon>
        <taxon>Magnoliopsida</taxon>
        <taxon>eudicotyledons</taxon>
        <taxon>Gunneridae</taxon>
        <taxon>Pentapetalae</taxon>
        <taxon>rosids</taxon>
        <taxon>malvids</taxon>
        <taxon>Brassicales</taxon>
        <taxon>Brassicaceae</taxon>
        <taxon>Brassiceae</taxon>
        <taxon>Brassica</taxon>
    </lineage>
</organism>
<comment type="similarity">
    <text evidence="2">Belongs to the TAF4 family.</text>
</comment>
<comment type="caution">
    <text evidence="9">The sequence shown here is derived from an EMBL/GenBank/DDBJ whole genome shotgun (WGS) entry which is preliminary data.</text>
</comment>
<evidence type="ECO:0000256" key="4">
    <source>
        <dbReference type="ARBA" id="ARBA00023163"/>
    </source>
</evidence>
<dbReference type="GO" id="GO:0005669">
    <property type="term" value="C:transcription factor TFIID complex"/>
    <property type="evidence" value="ECO:0007669"/>
    <property type="project" value="InterPro"/>
</dbReference>
<feature type="region of interest" description="Disordered" evidence="7">
    <location>
        <begin position="1"/>
        <end position="24"/>
    </location>
</feature>
<dbReference type="PANTHER" id="PTHR15138">
    <property type="entry name" value="TRANSCRIPTION INITIATION FACTOR TFIID SUBUNIT 4"/>
    <property type="match status" value="1"/>
</dbReference>
<evidence type="ECO:0000259" key="8">
    <source>
        <dbReference type="PROSITE" id="PS51879"/>
    </source>
</evidence>
<comment type="function">
    <text evidence="6">TAFs are components of the transcription factor IID (TFIID) complex that is essential for mediating regulation of RNA polymerase transcription.</text>
</comment>
<dbReference type="GO" id="GO:0006367">
    <property type="term" value="P:transcription initiation at RNA polymerase II promoter"/>
    <property type="evidence" value="ECO:0007669"/>
    <property type="project" value="TreeGrafter"/>
</dbReference>
<dbReference type="PROSITE" id="PS51879">
    <property type="entry name" value="RST"/>
    <property type="match status" value="1"/>
</dbReference>
<feature type="region of interest" description="Disordered" evidence="7">
    <location>
        <begin position="582"/>
        <end position="615"/>
    </location>
</feature>
<dbReference type="InterPro" id="IPR045144">
    <property type="entry name" value="TAF4"/>
</dbReference>
<dbReference type="Gene3D" id="1.10.20.10">
    <property type="entry name" value="Histone, subunit A"/>
    <property type="match status" value="1"/>
</dbReference>
<keyword evidence="5" id="KW-0539">Nucleus</keyword>
<evidence type="ECO:0000313" key="9">
    <source>
        <dbReference type="EMBL" id="KAG2320758.1"/>
    </source>
</evidence>
<sequence length="725" mass="81495">MDPSIFKLLEEEDDEDESLHSKEDVDAFQASLIREIDGGNHSWSQFAASNSGSRDANTNNFHVLESTQMKEQQQQPVLGNKDRELKPEDESHSQHNLPQNHLQPGRLCENPSHVPQESNLQSRNKSISTEPESPQPLYLKLLNTCVQRPHGLEQPVGSVNLGPTQLQVCQMFRLLIPQVGKDRGKQLNTLYYKFKSNEVTKENFLRQVRKILGDRMTLWAVRKLQQQGDKEVKVPDGPNHYRESFTSADQSLIRSLTEDNNAKKSDSCGVHVNQLPSTSSGTLSSSATVHELHNSERPTSVNCPSMVQGGSIFHFQTKSSLPLYSAPCQGPVTKDQTMSNDQTVAHVKHKLTDQSFDQVREPCSLVRQDVSNVPMEQSNGNPRRDLVKQSSEMILSASTKTQLDSSTMVNFSAPVATIPPGTIVRTTQGQRKTLEAQGSSLPPLSKRQKLCETSLAPSDKKFNDVTELSGINLMEEERELLSSLPKKNSRVLKSFRRVAHEEEGRTILQKVPLQRKLAELMAKTGIKHIKNDVDRCLSLCVEERMRKLLCNIIRMSKQRTDPEKCRDRICITSDIRKQINEMNKEKEEQGRQYGGEEKLKNDTAKEDKRSEQLKATKEQAEKRAKAANDAALASVGGDNVFLKWKLMAEACRKPSSVLERNSKKLSGGGRLGKNQGSPKVVRSISVKDVIAVVKKEPQMSRSTLLYRLYNRIGSDVPTQDMIRNY</sequence>
<feature type="compositionally biased region" description="Polar residues" evidence="7">
    <location>
        <begin position="113"/>
        <end position="132"/>
    </location>
</feature>
<dbReference type="InterPro" id="IPR007900">
    <property type="entry name" value="TAF4_C"/>
</dbReference>
<reference evidence="9 10" key="1">
    <citation type="submission" date="2020-02" db="EMBL/GenBank/DDBJ databases">
        <authorList>
            <person name="Ma Q."/>
            <person name="Huang Y."/>
            <person name="Song X."/>
            <person name="Pei D."/>
        </authorList>
    </citation>
    <scope>NUCLEOTIDE SEQUENCE [LARGE SCALE GENOMIC DNA]</scope>
    <source>
        <strain evidence="9">Sxm20200214</strain>
        <tissue evidence="9">Leaf</tissue>
    </source>
</reference>
<feature type="region of interest" description="Disordered" evidence="7">
    <location>
        <begin position="83"/>
        <end position="134"/>
    </location>
</feature>
<evidence type="ECO:0000256" key="3">
    <source>
        <dbReference type="ARBA" id="ARBA00023015"/>
    </source>
</evidence>
<comment type="subcellular location">
    <subcellularLocation>
        <location evidence="1">Nucleus</location>
    </subcellularLocation>
</comment>
<dbReference type="InterPro" id="IPR009072">
    <property type="entry name" value="Histone-fold"/>
</dbReference>
<dbReference type="OrthoDB" id="21060at2759"/>
<dbReference type="InterPro" id="IPR022003">
    <property type="entry name" value="RST"/>
</dbReference>
<dbReference type="Pfam" id="PF05236">
    <property type="entry name" value="TAF4"/>
    <property type="match status" value="1"/>
</dbReference>
<dbReference type="GO" id="GO:0016251">
    <property type="term" value="F:RNA polymerase II general transcription initiation factor activity"/>
    <property type="evidence" value="ECO:0007669"/>
    <property type="project" value="TreeGrafter"/>
</dbReference>
<dbReference type="Proteomes" id="UP000886595">
    <property type="component" value="Unassembled WGS sequence"/>
</dbReference>
<keyword evidence="3" id="KW-0805">Transcription regulation</keyword>
<dbReference type="GO" id="GO:0003677">
    <property type="term" value="F:DNA binding"/>
    <property type="evidence" value="ECO:0007669"/>
    <property type="project" value="TreeGrafter"/>
</dbReference>
<keyword evidence="10" id="KW-1185">Reference proteome</keyword>
<protein>
    <recommendedName>
        <fullName evidence="8">RST domain-containing protein</fullName>
    </recommendedName>
</protein>
<dbReference type="GO" id="GO:0046982">
    <property type="term" value="F:protein heterodimerization activity"/>
    <property type="evidence" value="ECO:0007669"/>
    <property type="project" value="InterPro"/>
</dbReference>
<evidence type="ECO:0000256" key="5">
    <source>
        <dbReference type="ARBA" id="ARBA00023242"/>
    </source>
</evidence>
<dbReference type="AlphaFoldDB" id="A0A8X7W1S0"/>
<dbReference type="PANTHER" id="PTHR15138:SF25">
    <property type="entry name" value="TRANSCRIPTION INITIATION FACTOR TFIID SUBUNIT 4"/>
    <property type="match status" value="1"/>
</dbReference>
<dbReference type="CDD" id="cd08045">
    <property type="entry name" value="HFD_TAF4"/>
    <property type="match status" value="1"/>
</dbReference>
<evidence type="ECO:0000256" key="6">
    <source>
        <dbReference type="ARBA" id="ARBA00058775"/>
    </source>
</evidence>
<proteinExistence type="inferred from homology"/>
<dbReference type="Pfam" id="PF12174">
    <property type="entry name" value="RST"/>
    <property type="match status" value="1"/>
</dbReference>
<feature type="domain" description="RST" evidence="8">
    <location>
        <begin position="159"/>
        <end position="230"/>
    </location>
</feature>
<dbReference type="FunFam" id="1.10.20.10:FF:000015">
    <property type="entry name" value="Transcription initiation factor TFIID subunit 4B"/>
    <property type="match status" value="1"/>
</dbReference>
<feature type="compositionally biased region" description="Basic and acidic residues" evidence="7">
    <location>
        <begin position="83"/>
        <end position="93"/>
    </location>
</feature>